<reference evidence="2 3" key="1">
    <citation type="journal article" date="2012" name="J. Bacteriol.">
        <title>Complete Genome Sequence of the Naphthalene-Degrading Pseudomonas putida Strain ND6.</title>
        <authorList>
            <person name="Li S."/>
            <person name="Zhao H."/>
            <person name="Li Y."/>
            <person name="Niu S."/>
            <person name="Cai B."/>
        </authorList>
    </citation>
    <scope>NUCLEOTIDE SEQUENCE [LARGE SCALE GENOMIC DNA]</scope>
    <source>
        <strain evidence="2 3">ND6</strain>
    </source>
</reference>
<organism evidence="2 3">
    <name type="scientific">Pseudomonas putida ND6</name>
    <dbReference type="NCBI Taxonomy" id="231023"/>
    <lineage>
        <taxon>Bacteria</taxon>
        <taxon>Pseudomonadati</taxon>
        <taxon>Pseudomonadota</taxon>
        <taxon>Gammaproteobacteria</taxon>
        <taxon>Pseudomonadales</taxon>
        <taxon>Pseudomonadaceae</taxon>
        <taxon>Pseudomonas</taxon>
    </lineage>
</organism>
<evidence type="ECO:0000256" key="1">
    <source>
        <dbReference type="SAM" id="Phobius"/>
    </source>
</evidence>
<dbReference type="EMBL" id="CP003588">
    <property type="protein sequence ID" value="AFK69365.1"/>
    <property type="molecule type" value="Genomic_DNA"/>
</dbReference>
<accession>I3UV44</accession>
<dbReference type="Proteomes" id="UP000005268">
    <property type="component" value="Chromosome"/>
</dbReference>
<keyword evidence="1" id="KW-0472">Membrane</keyword>
<sequence>MLVMVLWRKNMPFGNTDLIPAGDASVNAWIWRFGTRRILFIVLRMITFVQKIAVLILSHIYSLELLLYIFVPLYRGTE</sequence>
<keyword evidence="1" id="KW-1133">Transmembrane helix</keyword>
<dbReference type="KEGG" id="ppi:YSA_04797"/>
<evidence type="ECO:0000313" key="2">
    <source>
        <dbReference type="EMBL" id="AFK69365.1"/>
    </source>
</evidence>
<gene>
    <name evidence="2" type="ORF">YSA_04797</name>
</gene>
<evidence type="ECO:0000313" key="3">
    <source>
        <dbReference type="Proteomes" id="UP000005268"/>
    </source>
</evidence>
<protein>
    <submittedName>
        <fullName evidence="2">Uncharacterized protein</fullName>
    </submittedName>
</protein>
<name>I3UV44_PSEPU</name>
<feature type="transmembrane region" description="Helical" evidence="1">
    <location>
        <begin position="52"/>
        <end position="71"/>
    </location>
</feature>
<proteinExistence type="predicted"/>
<dbReference type="HOGENOM" id="CLU_2619356_0_0_6"/>
<keyword evidence="1" id="KW-0812">Transmembrane</keyword>
<dbReference type="AlphaFoldDB" id="I3UV44"/>